<dbReference type="GO" id="GO:0046872">
    <property type="term" value="F:metal ion binding"/>
    <property type="evidence" value="ECO:0007669"/>
    <property type="project" value="UniProtKB-KW"/>
</dbReference>
<dbReference type="GO" id="GO:0006508">
    <property type="term" value="P:proteolysis"/>
    <property type="evidence" value="ECO:0007669"/>
    <property type="project" value="UniProtKB-KW"/>
</dbReference>
<proteinExistence type="inferred from homology"/>
<dbReference type="InterPro" id="IPR009197">
    <property type="entry name" value="MlrC"/>
</dbReference>
<evidence type="ECO:0000259" key="3">
    <source>
        <dbReference type="Pfam" id="PF07364"/>
    </source>
</evidence>
<name>A0A844QMA8_9HYPH</name>
<dbReference type="GO" id="GO:0008237">
    <property type="term" value="F:metallopeptidase activity"/>
    <property type="evidence" value="ECO:0007669"/>
    <property type="project" value="UniProtKB-KW"/>
</dbReference>
<evidence type="ECO:0000259" key="2">
    <source>
        <dbReference type="Pfam" id="PF07171"/>
    </source>
</evidence>
<dbReference type="InterPro" id="IPR015995">
    <property type="entry name" value="MlrC_N"/>
</dbReference>
<dbReference type="Pfam" id="PF07364">
    <property type="entry name" value="DUF1485"/>
    <property type="match status" value="1"/>
</dbReference>
<keyword evidence="1" id="KW-0645">Protease</keyword>
<accession>A0A844QMA8</accession>
<dbReference type="InterPro" id="IPR010799">
    <property type="entry name" value="MlrC_C"/>
</dbReference>
<comment type="cofactor">
    <cofactor evidence="1">
        <name>Zn(2+)</name>
        <dbReference type="ChEBI" id="CHEBI:29105"/>
    </cofactor>
    <text evidence="1">Binds 1 zinc ion per subunit.</text>
</comment>
<reference evidence="4 5" key="1">
    <citation type="submission" date="2019-12" db="EMBL/GenBank/DDBJ databases">
        <title>Nitratireductor arenosus sp. nov., Isolated from sea sand, Jeju island, South Korea.</title>
        <authorList>
            <person name="Kim W."/>
        </authorList>
    </citation>
    <scope>NUCLEOTIDE SEQUENCE [LARGE SCALE GENOMIC DNA]</scope>
    <source>
        <strain evidence="4 5">CAU 1489</strain>
    </source>
</reference>
<dbReference type="AlphaFoldDB" id="A0A844QMA8"/>
<evidence type="ECO:0000313" key="4">
    <source>
        <dbReference type="EMBL" id="MVA99178.1"/>
    </source>
</evidence>
<gene>
    <name evidence="4" type="ORF">GN330_18180</name>
</gene>
<comment type="function">
    <text evidence="1">Involved in peptidolytic degradation of cyclic heptapeptide hepatotoxin microcystin (MC).</text>
</comment>
<organism evidence="4 5">
    <name type="scientific">Nitratireductor arenosus</name>
    <dbReference type="NCBI Taxonomy" id="2682096"/>
    <lineage>
        <taxon>Bacteria</taxon>
        <taxon>Pseudomonadati</taxon>
        <taxon>Pseudomonadota</taxon>
        <taxon>Alphaproteobacteria</taxon>
        <taxon>Hyphomicrobiales</taxon>
        <taxon>Phyllobacteriaceae</taxon>
        <taxon>Nitratireductor</taxon>
    </lineage>
</organism>
<sequence length="502" mass="51944">MPSTPHAEETVGMRVAIGGFYHETNTRARTVTRLTDFQAYQYAEGAALARTFAGTNSEIGGMLDRVAEGGHDTIPLLFAAAVPSGPIERACYEQLLGRSLALLAEAGRVDAVLLSLHGAAVVEGIDDPDSAFVAAVRAAVGKDVPIGVTLDYHANIGSALFDAASFISVYRTYPHTDMAERGREAAHVTLAPDGPPPGVMRKLPLITVPLVQATGDTGMAGAMRAFAEALATPGVVSASLAMGFAYADSPNLGATVLAYGGEAAQRAADRLAHAVWDERATLLPELVELAALPATLVADGRDPTIVVDPSDNVGGGSAGDGTALLETLLAAGIGGAVVITDPEAVAVAGTVGLGGAFDGLVGAKADTLHGRPVRLRGRVNWLGPASFTNTSSYMTGFVTTMGDCAVVSHGDLHVVLTSRRTMPFDTGILTAVGLAPEAQPVIVVKSAIAWRAAFAPIARRVLVADTPGICPARLRAEHYTKVPRPIWPLDPDIDFNQESPTP</sequence>
<dbReference type="Proteomes" id="UP000463224">
    <property type="component" value="Unassembled WGS sequence"/>
</dbReference>
<protein>
    <recommendedName>
        <fullName evidence="1">Microcystinase C</fullName>
        <shortName evidence="1">MlrC</shortName>
    </recommendedName>
</protein>
<evidence type="ECO:0000256" key="1">
    <source>
        <dbReference type="PIRNR" id="PIRNR012702"/>
    </source>
</evidence>
<keyword evidence="1" id="KW-0378">Hydrolase</keyword>
<keyword evidence="5" id="KW-1185">Reference proteome</keyword>
<evidence type="ECO:0000313" key="5">
    <source>
        <dbReference type="Proteomes" id="UP000463224"/>
    </source>
</evidence>
<dbReference type="EMBL" id="WPHG01000004">
    <property type="protein sequence ID" value="MVA99178.1"/>
    <property type="molecule type" value="Genomic_DNA"/>
</dbReference>
<feature type="domain" description="Microcystin LR degradation protein MlrC C-terminal" evidence="2">
    <location>
        <begin position="306"/>
        <end position="480"/>
    </location>
</feature>
<keyword evidence="1" id="KW-0479">Metal-binding</keyword>
<feature type="domain" description="Microcystin LR degradation protein MlrC N-terminal" evidence="3">
    <location>
        <begin position="14"/>
        <end position="290"/>
    </location>
</feature>
<dbReference type="Pfam" id="PF07171">
    <property type="entry name" value="MlrC_C"/>
    <property type="match status" value="1"/>
</dbReference>
<comment type="caution">
    <text evidence="4">The sequence shown here is derived from an EMBL/GenBank/DDBJ whole genome shotgun (WGS) entry which is preliminary data.</text>
</comment>
<comment type="similarity">
    <text evidence="1">Belongs to the peptidase M81 family.</text>
</comment>
<dbReference type="PIRSF" id="PIRSF012702">
    <property type="entry name" value="UCP012702"/>
    <property type="match status" value="1"/>
</dbReference>
<keyword evidence="1" id="KW-0482">Metalloprotease</keyword>